<dbReference type="RefSeq" id="WP_143937677.1">
    <property type="nucleotide sequence ID" value="NZ_VKKG01000002.1"/>
</dbReference>
<protein>
    <recommendedName>
        <fullName evidence="4">DUF2568 domain-containing protein</fullName>
    </recommendedName>
</protein>
<proteinExistence type="predicted"/>
<feature type="transmembrane region" description="Helical" evidence="1">
    <location>
        <begin position="33"/>
        <end position="57"/>
    </location>
</feature>
<dbReference type="Proteomes" id="UP000317638">
    <property type="component" value="Unassembled WGS sequence"/>
</dbReference>
<keyword evidence="1" id="KW-0472">Membrane</keyword>
<organism evidence="2 3">
    <name type="scientific">Tessaracoccus rhinocerotis</name>
    <dbReference type="NCBI Taxonomy" id="1689449"/>
    <lineage>
        <taxon>Bacteria</taxon>
        <taxon>Bacillati</taxon>
        <taxon>Actinomycetota</taxon>
        <taxon>Actinomycetes</taxon>
        <taxon>Propionibacteriales</taxon>
        <taxon>Propionibacteriaceae</taxon>
        <taxon>Tessaracoccus</taxon>
    </lineage>
</organism>
<dbReference type="AlphaFoldDB" id="A0A553K273"/>
<feature type="transmembrane region" description="Helical" evidence="1">
    <location>
        <begin position="7"/>
        <end position="27"/>
    </location>
</feature>
<name>A0A553K273_9ACTN</name>
<gene>
    <name evidence="2" type="ORF">FOJ82_06635</name>
</gene>
<dbReference type="EMBL" id="VKKG01000002">
    <property type="protein sequence ID" value="TRY18785.1"/>
    <property type="molecule type" value="Genomic_DNA"/>
</dbReference>
<evidence type="ECO:0000313" key="2">
    <source>
        <dbReference type="EMBL" id="TRY18785.1"/>
    </source>
</evidence>
<dbReference type="OrthoDB" id="3731731at2"/>
<evidence type="ECO:0008006" key="4">
    <source>
        <dbReference type="Google" id="ProtNLM"/>
    </source>
</evidence>
<sequence>MSELRWYAIVLFLGQLALLGLGAWSLWRIAGGWWLGAVVAALFVVAYGLCWALLLAPGSSRRLSYKERLTVHCVLGPAIVVLASLAGLWLPALVALSTTVMCDALNEKSRTVASLP</sequence>
<evidence type="ECO:0000313" key="3">
    <source>
        <dbReference type="Proteomes" id="UP000317638"/>
    </source>
</evidence>
<accession>A0A553K273</accession>
<comment type="caution">
    <text evidence="2">The sequence shown here is derived from an EMBL/GenBank/DDBJ whole genome shotgun (WGS) entry which is preliminary data.</text>
</comment>
<reference evidence="2 3" key="1">
    <citation type="submission" date="2019-07" db="EMBL/GenBank/DDBJ databases">
        <authorList>
            <person name="Zhou L.-Y."/>
        </authorList>
    </citation>
    <scope>NUCLEOTIDE SEQUENCE [LARGE SCALE GENOMIC DNA]</scope>
    <source>
        <strain evidence="2 3">YIM 101269</strain>
    </source>
</reference>
<keyword evidence="3" id="KW-1185">Reference proteome</keyword>
<evidence type="ECO:0000256" key="1">
    <source>
        <dbReference type="SAM" id="Phobius"/>
    </source>
</evidence>
<feature type="transmembrane region" description="Helical" evidence="1">
    <location>
        <begin position="69"/>
        <end position="90"/>
    </location>
</feature>
<keyword evidence="1" id="KW-0812">Transmembrane</keyword>
<keyword evidence="1" id="KW-1133">Transmembrane helix</keyword>